<dbReference type="EMBL" id="LUTY01001421">
    <property type="protein sequence ID" value="OAD21745.1"/>
    <property type="molecule type" value="Genomic_DNA"/>
</dbReference>
<name>A0A176S181_9GAMM</name>
<dbReference type="AlphaFoldDB" id="A0A176S181"/>
<accession>A0A176S181</accession>
<protein>
    <submittedName>
        <fullName evidence="1">Uncharacterized protein</fullName>
    </submittedName>
</protein>
<comment type="caution">
    <text evidence="1">The sequence shown here is derived from an EMBL/GenBank/DDBJ whole genome shotgun (WGS) entry which is preliminary data.</text>
</comment>
<organism evidence="1 2">
    <name type="scientific">Candidatus Thiomargarita nelsonii</name>
    <dbReference type="NCBI Taxonomy" id="1003181"/>
    <lineage>
        <taxon>Bacteria</taxon>
        <taxon>Pseudomonadati</taxon>
        <taxon>Pseudomonadota</taxon>
        <taxon>Gammaproteobacteria</taxon>
        <taxon>Thiotrichales</taxon>
        <taxon>Thiotrichaceae</taxon>
        <taxon>Thiomargarita</taxon>
    </lineage>
</organism>
<gene>
    <name evidence="1" type="ORF">THIOM_002483</name>
</gene>
<keyword evidence="2" id="KW-1185">Reference proteome</keyword>
<sequence length="84" mass="10006">MTEVFTDTGPVLHLNEINKLLVLELFEQIKLPDFFIRCPSFAVLFLLLRRSQHKEKLMFTNNHSRFILIQSKSLHKFSLQFMLL</sequence>
<evidence type="ECO:0000313" key="1">
    <source>
        <dbReference type="EMBL" id="OAD21745.1"/>
    </source>
</evidence>
<reference evidence="1 2" key="1">
    <citation type="submission" date="2016-05" db="EMBL/GenBank/DDBJ databases">
        <title>Single-cell genome of chain-forming Candidatus Thiomargarita nelsonii and comparison to other large sulfur-oxidizing bacteria.</title>
        <authorList>
            <person name="Winkel M."/>
            <person name="Salman V."/>
            <person name="Woyke T."/>
            <person name="Schulz-Vogt H."/>
            <person name="Richter M."/>
            <person name="Flood B."/>
            <person name="Bailey J."/>
            <person name="Amann R."/>
            <person name="Mussmann M."/>
        </authorList>
    </citation>
    <scope>NUCLEOTIDE SEQUENCE [LARGE SCALE GENOMIC DNA]</scope>
    <source>
        <strain evidence="1 2">THI036</strain>
    </source>
</reference>
<evidence type="ECO:0000313" key="2">
    <source>
        <dbReference type="Proteomes" id="UP000076962"/>
    </source>
</evidence>
<dbReference type="Proteomes" id="UP000076962">
    <property type="component" value="Unassembled WGS sequence"/>
</dbReference>
<proteinExistence type="predicted"/>